<feature type="transmembrane region" description="Helical" evidence="5">
    <location>
        <begin position="286"/>
        <end position="302"/>
    </location>
</feature>
<feature type="transmembrane region" description="Helical" evidence="5">
    <location>
        <begin position="176"/>
        <end position="195"/>
    </location>
</feature>
<keyword evidence="2 5" id="KW-0812">Transmembrane</keyword>
<dbReference type="Pfam" id="PF01040">
    <property type="entry name" value="UbiA"/>
    <property type="match status" value="1"/>
</dbReference>
<comment type="caution">
    <text evidence="6">The sequence shown here is derived from an EMBL/GenBank/DDBJ whole genome shotgun (WGS) entry which is preliminary data.</text>
</comment>
<evidence type="ECO:0000256" key="2">
    <source>
        <dbReference type="ARBA" id="ARBA00022692"/>
    </source>
</evidence>
<feature type="transmembrane region" description="Helical" evidence="5">
    <location>
        <begin position="215"/>
        <end position="236"/>
    </location>
</feature>
<dbReference type="GO" id="GO:0016020">
    <property type="term" value="C:membrane"/>
    <property type="evidence" value="ECO:0007669"/>
    <property type="project" value="UniProtKB-SubCell"/>
</dbReference>
<protein>
    <submittedName>
        <fullName evidence="6">UbiA family prenyltransferase</fullName>
    </submittedName>
</protein>
<gene>
    <name evidence="6" type="ORF">NATSA_13275</name>
</gene>
<sequence>MTMTAQNGHPVHAGKNDTSSLLRQCASFGMHLRWHYQVGILSGGYLLGGLVSGMQEPADFWFHFLVIHLLLFGGATAYNSFWDRDEGPIGGLRNPPALADWTRPASVALQFSGLILSIPIGLIYVVFYALSMLLFWLYSHPSTRWKGHPWLSMLAIGVSTGTNSVIFGYLAAGGPLSVYIILPAAGAALMILSLYPISQIYQLREDKKRGDRTYVVVNGPGSVLPFFLMTFFPGAGMITAGFYYFIPSLALMFAVIALAAGFVLALHIRKLKGDPSEYPRVMKMKYLSSLLFVIFLAGAIFFG</sequence>
<feature type="transmembrane region" description="Helical" evidence="5">
    <location>
        <begin position="114"/>
        <end position="138"/>
    </location>
</feature>
<feature type="transmembrane region" description="Helical" evidence="5">
    <location>
        <begin position="242"/>
        <end position="266"/>
    </location>
</feature>
<dbReference type="AlphaFoldDB" id="A0A8J7RLP1"/>
<evidence type="ECO:0000313" key="6">
    <source>
        <dbReference type="EMBL" id="MBP3193642.1"/>
    </source>
</evidence>
<keyword evidence="3 5" id="KW-1133">Transmembrane helix</keyword>
<accession>A0A8J7RLP1</accession>
<evidence type="ECO:0000313" key="7">
    <source>
        <dbReference type="Proteomes" id="UP000673975"/>
    </source>
</evidence>
<evidence type="ECO:0000256" key="5">
    <source>
        <dbReference type="SAM" id="Phobius"/>
    </source>
</evidence>
<feature type="transmembrane region" description="Helical" evidence="5">
    <location>
        <begin position="34"/>
        <end position="53"/>
    </location>
</feature>
<dbReference type="EMBL" id="JAFIDN010000012">
    <property type="protein sequence ID" value="MBP3193642.1"/>
    <property type="molecule type" value="Genomic_DNA"/>
</dbReference>
<comment type="subcellular location">
    <subcellularLocation>
        <location evidence="1">Membrane</location>
        <topology evidence="1">Multi-pass membrane protein</topology>
    </subcellularLocation>
</comment>
<keyword evidence="4 5" id="KW-0472">Membrane</keyword>
<reference evidence="6" key="1">
    <citation type="submission" date="2021-02" db="EMBL/GenBank/DDBJ databases">
        <title>Natronogracilivirga saccharolytica gen. nov. sp. nov. a new anaerobic, haloalkiliphilic carbohydrate-fermenting bacterium from soda lake and proposing of Cyclonatronumiaceae fam. nov. in the phylum Balneolaeota.</title>
        <authorList>
            <person name="Zhilina T.N."/>
            <person name="Sorokin D.Y."/>
            <person name="Zavarzina D.G."/>
            <person name="Toshchakov S.V."/>
            <person name="Kublanov I.V."/>
        </authorList>
    </citation>
    <scope>NUCLEOTIDE SEQUENCE</scope>
    <source>
        <strain evidence="6">Z-1702</strain>
    </source>
</reference>
<dbReference type="GO" id="GO:0016765">
    <property type="term" value="F:transferase activity, transferring alkyl or aryl (other than methyl) groups"/>
    <property type="evidence" value="ECO:0007669"/>
    <property type="project" value="InterPro"/>
</dbReference>
<feature type="transmembrane region" description="Helical" evidence="5">
    <location>
        <begin position="60"/>
        <end position="78"/>
    </location>
</feature>
<evidence type="ECO:0000256" key="4">
    <source>
        <dbReference type="ARBA" id="ARBA00023136"/>
    </source>
</evidence>
<evidence type="ECO:0000256" key="3">
    <source>
        <dbReference type="ARBA" id="ARBA00022989"/>
    </source>
</evidence>
<organism evidence="6 7">
    <name type="scientific">Natronogracilivirga saccharolytica</name>
    <dbReference type="NCBI Taxonomy" id="2812953"/>
    <lineage>
        <taxon>Bacteria</taxon>
        <taxon>Pseudomonadati</taxon>
        <taxon>Balneolota</taxon>
        <taxon>Balneolia</taxon>
        <taxon>Balneolales</taxon>
        <taxon>Cyclonatronaceae</taxon>
        <taxon>Natronogracilivirga</taxon>
    </lineage>
</organism>
<feature type="transmembrane region" description="Helical" evidence="5">
    <location>
        <begin position="150"/>
        <end position="170"/>
    </location>
</feature>
<evidence type="ECO:0000256" key="1">
    <source>
        <dbReference type="ARBA" id="ARBA00004141"/>
    </source>
</evidence>
<name>A0A8J7RLP1_9BACT</name>
<keyword evidence="7" id="KW-1185">Reference proteome</keyword>
<dbReference type="Proteomes" id="UP000673975">
    <property type="component" value="Unassembled WGS sequence"/>
</dbReference>
<proteinExistence type="predicted"/>
<dbReference type="InterPro" id="IPR000537">
    <property type="entry name" value="UbiA_prenyltransferase"/>
</dbReference>